<name>A0ABU5N0V3_9BACT</name>
<gene>
    <name evidence="5" type="ORF">P9H32_15615</name>
</gene>
<keyword evidence="1" id="KW-0805">Transcription regulation</keyword>
<protein>
    <submittedName>
        <fullName evidence="5">AraC family transcriptional regulator</fullName>
    </submittedName>
</protein>
<keyword evidence="2" id="KW-0238">DNA-binding</keyword>
<evidence type="ECO:0000313" key="5">
    <source>
        <dbReference type="EMBL" id="MDZ8120058.1"/>
    </source>
</evidence>
<dbReference type="PRINTS" id="PR00032">
    <property type="entry name" value="HTHARAC"/>
</dbReference>
<dbReference type="SUPFAM" id="SSF46689">
    <property type="entry name" value="Homeodomain-like"/>
    <property type="match status" value="2"/>
</dbReference>
<dbReference type="InterPro" id="IPR018060">
    <property type="entry name" value="HTH_AraC"/>
</dbReference>
<dbReference type="Gene3D" id="1.10.10.60">
    <property type="entry name" value="Homeodomain-like"/>
    <property type="match status" value="1"/>
</dbReference>
<dbReference type="InterPro" id="IPR037923">
    <property type="entry name" value="HTH-like"/>
</dbReference>
<dbReference type="Pfam" id="PF02311">
    <property type="entry name" value="AraC_binding"/>
    <property type="match status" value="1"/>
</dbReference>
<dbReference type="SUPFAM" id="SSF51215">
    <property type="entry name" value="Regulatory protein AraC"/>
    <property type="match status" value="1"/>
</dbReference>
<evidence type="ECO:0000256" key="2">
    <source>
        <dbReference type="ARBA" id="ARBA00023125"/>
    </source>
</evidence>
<dbReference type="InterPro" id="IPR003313">
    <property type="entry name" value="AraC-bd"/>
</dbReference>
<dbReference type="Pfam" id="PF12833">
    <property type="entry name" value="HTH_18"/>
    <property type="match status" value="1"/>
</dbReference>
<dbReference type="EMBL" id="JARVCO010000012">
    <property type="protein sequence ID" value="MDZ8120058.1"/>
    <property type="molecule type" value="Genomic_DNA"/>
</dbReference>
<dbReference type="InterPro" id="IPR020449">
    <property type="entry name" value="Tscrpt_reg_AraC-type_HTH"/>
</dbReference>
<dbReference type="Proteomes" id="UP001290861">
    <property type="component" value="Unassembled WGS sequence"/>
</dbReference>
<evidence type="ECO:0000256" key="3">
    <source>
        <dbReference type="ARBA" id="ARBA00023163"/>
    </source>
</evidence>
<dbReference type="PANTHER" id="PTHR43280">
    <property type="entry name" value="ARAC-FAMILY TRANSCRIPTIONAL REGULATOR"/>
    <property type="match status" value="1"/>
</dbReference>
<dbReference type="PANTHER" id="PTHR43280:SF28">
    <property type="entry name" value="HTH-TYPE TRANSCRIPTIONAL ACTIVATOR RHAS"/>
    <property type="match status" value="1"/>
</dbReference>
<keyword evidence="6" id="KW-1185">Reference proteome</keyword>
<dbReference type="InterPro" id="IPR009057">
    <property type="entry name" value="Homeodomain-like_sf"/>
</dbReference>
<proteinExistence type="predicted"/>
<keyword evidence="3" id="KW-0804">Transcription</keyword>
<organism evidence="5 6">
    <name type="scientific">Pontiella agarivorans</name>
    <dbReference type="NCBI Taxonomy" id="3038953"/>
    <lineage>
        <taxon>Bacteria</taxon>
        <taxon>Pseudomonadati</taxon>
        <taxon>Kiritimatiellota</taxon>
        <taxon>Kiritimatiellia</taxon>
        <taxon>Kiritimatiellales</taxon>
        <taxon>Pontiellaceae</taxon>
        <taxon>Pontiella</taxon>
    </lineage>
</organism>
<reference evidence="5 6" key="1">
    <citation type="journal article" date="2024" name="Appl. Environ. Microbiol.">
        <title>Pontiella agarivorans sp. nov., a novel marine anaerobic bacterium capable of degrading macroalgal polysaccharides and fixing nitrogen.</title>
        <authorList>
            <person name="Liu N."/>
            <person name="Kivenson V."/>
            <person name="Peng X."/>
            <person name="Cui Z."/>
            <person name="Lankiewicz T.S."/>
            <person name="Gosselin K.M."/>
            <person name="English C.J."/>
            <person name="Blair E.M."/>
            <person name="O'Malley M.A."/>
            <person name="Valentine D.L."/>
        </authorList>
    </citation>
    <scope>NUCLEOTIDE SEQUENCE [LARGE SCALE GENOMIC DNA]</scope>
    <source>
        <strain evidence="5 6">NLcol2</strain>
    </source>
</reference>
<dbReference type="InterPro" id="IPR018062">
    <property type="entry name" value="HTH_AraC-typ_CS"/>
</dbReference>
<evidence type="ECO:0000256" key="1">
    <source>
        <dbReference type="ARBA" id="ARBA00023015"/>
    </source>
</evidence>
<sequence length="274" mass="31404">MNRIFRPLKFQTPVFEEGKPVFPDAPQRVTPYMLHNMRNWKWEVEIKELTLQYVMSGHIAYQMEGQTVRATRGTCFLFRPGQRLSGRAMDERPVTMFAAHFADLPDVENIRGLIHAPIREVSLFEATAEYAVKCRQREESSSGIHTETALRQLFHLLQDNLDLGHISAVQQQVEALLEQIKREPGLDWRVDVMCGKIGISRSQLTRWFNRLTGTSPNRYVIEHRIAQAIQLLGMTTSSIADIAAALGYTDVPFFIRQFRKETGMSPGSLRKAEE</sequence>
<accession>A0ABU5N0V3</accession>
<evidence type="ECO:0000259" key="4">
    <source>
        <dbReference type="PROSITE" id="PS01124"/>
    </source>
</evidence>
<dbReference type="PROSITE" id="PS00041">
    <property type="entry name" value="HTH_ARAC_FAMILY_1"/>
    <property type="match status" value="1"/>
</dbReference>
<dbReference type="SMART" id="SM00342">
    <property type="entry name" value="HTH_ARAC"/>
    <property type="match status" value="1"/>
</dbReference>
<feature type="domain" description="HTH araC/xylS-type" evidence="4">
    <location>
        <begin position="171"/>
        <end position="272"/>
    </location>
</feature>
<evidence type="ECO:0000313" key="6">
    <source>
        <dbReference type="Proteomes" id="UP001290861"/>
    </source>
</evidence>
<dbReference type="PROSITE" id="PS01124">
    <property type="entry name" value="HTH_ARAC_FAMILY_2"/>
    <property type="match status" value="1"/>
</dbReference>
<dbReference type="RefSeq" id="WP_322609836.1">
    <property type="nucleotide sequence ID" value="NZ_JARVCO010000012.1"/>
</dbReference>
<comment type="caution">
    <text evidence="5">The sequence shown here is derived from an EMBL/GenBank/DDBJ whole genome shotgun (WGS) entry which is preliminary data.</text>
</comment>